<evidence type="ECO:0000313" key="1">
    <source>
        <dbReference type="EMBL" id="CAB4240543.1"/>
    </source>
</evidence>
<dbReference type="EMBL" id="LR797812">
    <property type="protein sequence ID" value="CAB4240543.1"/>
    <property type="molecule type" value="Genomic_DNA"/>
</dbReference>
<proteinExistence type="predicted"/>
<sequence length="155" mass="17420">MLLATEQIKIKELAKALARAHVINSNHRKLCLLSGDAPTSKKHMITSAEKKLLAYLQEAGKNATIHSTEEMSVTYTRTKIRKLLRESPDGLTCKEIADYLGVPTPNVFGVIRAMPDTYIDRWDRTVRGQPYSAYWCVVIPPEDCPHPDGEQQDAK</sequence>
<dbReference type="SUPFAM" id="SSF46785">
    <property type="entry name" value="Winged helix' DNA-binding domain"/>
    <property type="match status" value="1"/>
</dbReference>
<gene>
    <name evidence="1" type="ORF">UFOVP38_3</name>
</gene>
<name>A0A6J5T8R8_9CAUD</name>
<organism evidence="1">
    <name type="scientific">uncultured Caudovirales phage</name>
    <dbReference type="NCBI Taxonomy" id="2100421"/>
    <lineage>
        <taxon>Viruses</taxon>
        <taxon>Duplodnaviria</taxon>
        <taxon>Heunggongvirae</taxon>
        <taxon>Uroviricota</taxon>
        <taxon>Caudoviricetes</taxon>
        <taxon>Peduoviridae</taxon>
        <taxon>Maltschvirus</taxon>
        <taxon>Maltschvirus maltsch</taxon>
    </lineage>
</organism>
<reference evidence="1" key="1">
    <citation type="submission" date="2020-05" db="EMBL/GenBank/DDBJ databases">
        <authorList>
            <person name="Chiriac C."/>
            <person name="Salcher M."/>
            <person name="Ghai R."/>
            <person name="Kavagutti S V."/>
        </authorList>
    </citation>
    <scope>NUCLEOTIDE SEQUENCE</scope>
</reference>
<protein>
    <submittedName>
        <fullName evidence="1">Uncharacterized protein</fullName>
    </submittedName>
</protein>
<dbReference type="InterPro" id="IPR036390">
    <property type="entry name" value="WH_DNA-bd_sf"/>
</dbReference>
<accession>A0A6J5T8R8</accession>